<dbReference type="EMBL" id="BMKR01000003">
    <property type="protein sequence ID" value="GGF64629.1"/>
    <property type="molecule type" value="Genomic_DNA"/>
</dbReference>
<evidence type="ECO:0000313" key="6">
    <source>
        <dbReference type="Proteomes" id="UP000637643"/>
    </source>
</evidence>
<dbReference type="InterPro" id="IPR050275">
    <property type="entry name" value="PGM_Phosphatase"/>
</dbReference>
<reference evidence="5" key="1">
    <citation type="journal article" date="2014" name="Int. J. Syst. Evol. Microbiol.">
        <title>Complete genome sequence of Corynebacterium casei LMG S-19264T (=DSM 44701T), isolated from a smear-ripened cheese.</title>
        <authorList>
            <consortium name="US DOE Joint Genome Institute (JGI-PGF)"/>
            <person name="Walter F."/>
            <person name="Albersmeier A."/>
            <person name="Kalinowski J."/>
            <person name="Ruckert C."/>
        </authorList>
    </citation>
    <scope>NUCLEOTIDE SEQUENCE</scope>
    <source>
        <strain evidence="5">CGMCC 1.16134</strain>
    </source>
</reference>
<protein>
    <submittedName>
        <fullName evidence="5">Phosphatase</fullName>
    </submittedName>
</protein>
<dbReference type="PIRSF" id="PIRSF000709">
    <property type="entry name" value="6PFK_2-Ptase"/>
    <property type="match status" value="1"/>
</dbReference>
<feature type="active site" description="Proton donor/acceptor" evidence="3">
    <location>
        <position position="86"/>
    </location>
</feature>
<dbReference type="Pfam" id="PF00300">
    <property type="entry name" value="His_Phos_1"/>
    <property type="match status" value="1"/>
</dbReference>
<feature type="binding site" evidence="4">
    <location>
        <position position="62"/>
    </location>
    <ligand>
        <name>substrate</name>
    </ligand>
</feature>
<evidence type="ECO:0000256" key="2">
    <source>
        <dbReference type="ARBA" id="ARBA00023235"/>
    </source>
</evidence>
<dbReference type="GO" id="GO:0005737">
    <property type="term" value="C:cytoplasm"/>
    <property type="evidence" value="ECO:0007669"/>
    <property type="project" value="TreeGrafter"/>
</dbReference>
<evidence type="ECO:0000256" key="4">
    <source>
        <dbReference type="PIRSR" id="PIRSR613078-2"/>
    </source>
</evidence>
<accession>A0A917C0G4</accession>
<comment type="caution">
    <text evidence="5">The sequence shown here is derived from an EMBL/GenBank/DDBJ whole genome shotgun (WGS) entry which is preliminary data.</text>
</comment>
<reference evidence="5" key="2">
    <citation type="submission" date="2020-09" db="EMBL/GenBank/DDBJ databases">
        <authorList>
            <person name="Sun Q."/>
            <person name="Zhou Y."/>
        </authorList>
    </citation>
    <scope>NUCLEOTIDE SEQUENCE</scope>
    <source>
        <strain evidence="5">CGMCC 1.16134</strain>
    </source>
</reference>
<feature type="binding site" evidence="4">
    <location>
        <begin position="12"/>
        <end position="19"/>
    </location>
    <ligand>
        <name>substrate</name>
    </ligand>
</feature>
<dbReference type="InterPro" id="IPR013078">
    <property type="entry name" value="His_Pase_superF_clade-1"/>
</dbReference>
<dbReference type="PANTHER" id="PTHR48100:SF1">
    <property type="entry name" value="HISTIDINE PHOSPHATASE FAMILY PROTEIN-RELATED"/>
    <property type="match status" value="1"/>
</dbReference>
<dbReference type="SMART" id="SM00855">
    <property type="entry name" value="PGAM"/>
    <property type="match status" value="1"/>
</dbReference>
<dbReference type="InterPro" id="IPR001345">
    <property type="entry name" value="PG/BPGM_mutase_AS"/>
</dbReference>
<evidence type="ECO:0000256" key="3">
    <source>
        <dbReference type="PIRSR" id="PIRSR613078-1"/>
    </source>
</evidence>
<evidence type="ECO:0000256" key="1">
    <source>
        <dbReference type="ARBA" id="ARBA00023152"/>
    </source>
</evidence>
<gene>
    <name evidence="5" type="ORF">GCM10010912_07010</name>
</gene>
<keyword evidence="1" id="KW-0324">Glycolysis</keyword>
<dbReference type="AlphaFoldDB" id="A0A917C0G4"/>
<sequence length="214" mass="24409">MDTTTTTVYLTRHGQTEWNVQHRMQGHQDSPLTPLGVQQAQWLNRGMENVRLDAIYASTSPRALHTAEIIRGDRKVPLHTSDAFKEIGMGVWEGSDSAELENKYPKQYNFFWEDPEHFQVEGSETFLQVQERALGKLQEIIAASAGQSVLIVTHTVVIKVLMAYFENRPFYKLWDLPYIHPTCLCRIDVVGDAHEIVLHGDISHYEVNEAGMES</sequence>
<dbReference type="CDD" id="cd07067">
    <property type="entry name" value="HP_PGM_like"/>
    <property type="match status" value="1"/>
</dbReference>
<proteinExistence type="predicted"/>
<dbReference type="InterPro" id="IPR029033">
    <property type="entry name" value="His_PPase_superfam"/>
</dbReference>
<keyword evidence="2" id="KW-0413">Isomerase</keyword>
<dbReference type="GO" id="GO:0016791">
    <property type="term" value="F:phosphatase activity"/>
    <property type="evidence" value="ECO:0007669"/>
    <property type="project" value="TreeGrafter"/>
</dbReference>
<evidence type="ECO:0000313" key="5">
    <source>
        <dbReference type="EMBL" id="GGF64629.1"/>
    </source>
</evidence>
<dbReference type="Proteomes" id="UP000637643">
    <property type="component" value="Unassembled WGS sequence"/>
</dbReference>
<dbReference type="PANTHER" id="PTHR48100">
    <property type="entry name" value="BROAD-SPECIFICITY PHOSPHATASE YOR283W-RELATED"/>
    <property type="match status" value="1"/>
</dbReference>
<dbReference type="SUPFAM" id="SSF53254">
    <property type="entry name" value="Phosphoglycerate mutase-like"/>
    <property type="match status" value="1"/>
</dbReference>
<dbReference type="Gene3D" id="3.40.50.1240">
    <property type="entry name" value="Phosphoglycerate mutase-like"/>
    <property type="match status" value="1"/>
</dbReference>
<dbReference type="PROSITE" id="PS00175">
    <property type="entry name" value="PG_MUTASE"/>
    <property type="match status" value="1"/>
</dbReference>
<name>A0A917C0G4_9BACL</name>
<feature type="active site" description="Tele-phosphohistidine intermediate" evidence="3">
    <location>
        <position position="13"/>
    </location>
</feature>
<organism evidence="5 6">
    <name type="scientific">Paenibacillus albidus</name>
    <dbReference type="NCBI Taxonomy" id="2041023"/>
    <lineage>
        <taxon>Bacteria</taxon>
        <taxon>Bacillati</taxon>
        <taxon>Bacillota</taxon>
        <taxon>Bacilli</taxon>
        <taxon>Bacillales</taxon>
        <taxon>Paenibacillaceae</taxon>
        <taxon>Paenibacillus</taxon>
    </lineage>
</organism>
<keyword evidence="6" id="KW-1185">Reference proteome</keyword>
<dbReference type="RefSeq" id="WP_189022230.1">
    <property type="nucleotide sequence ID" value="NZ_BMKR01000003.1"/>
</dbReference>